<dbReference type="RefSeq" id="WP_090234451.1">
    <property type="nucleotide sequence ID" value="NZ_FOJW01000003.1"/>
</dbReference>
<sequence length="334" mass="39023">MQQSNNDIQGYKENVIPFIPDGDFYFTKGVEAFQKRKFDTAIKWLRKAIEAAPDNPLYQCQMSIVYTEIGAYHAANQLLDEVLQSTNDQYTDCYYLLANNYAHLGLLNDARKHAEIYLNKAADGDFREDAEHLLDLMNIDEEADDEWEFDEEDELLVYQEAVFHHMESEEWEKALPLLEEMLALFPEHKLIKHDYTHALFFSGYPDDAIGMELDVLAEQPDSLHSHTNLAIFYYETDRMQEYKQHIKTLLNVYPIHEQQKLRVAVTLARTGVYDLAYSRFQKLGKQQLKNHLSYYKWYSITAYQLGIPSKALSLWEEGCKKHPVLADDEGPWNV</sequence>
<keyword evidence="3" id="KW-1185">Reference proteome</keyword>
<evidence type="ECO:0000256" key="1">
    <source>
        <dbReference type="PROSITE-ProRule" id="PRU00339"/>
    </source>
</evidence>
<evidence type="ECO:0000313" key="3">
    <source>
        <dbReference type="Proteomes" id="UP000198642"/>
    </source>
</evidence>
<evidence type="ECO:0000313" key="2">
    <source>
        <dbReference type="EMBL" id="SFA89047.1"/>
    </source>
</evidence>
<organism evidence="2 3">
    <name type="scientific">Lentibacillus halodurans</name>
    <dbReference type="NCBI Taxonomy" id="237679"/>
    <lineage>
        <taxon>Bacteria</taxon>
        <taxon>Bacillati</taxon>
        <taxon>Bacillota</taxon>
        <taxon>Bacilli</taxon>
        <taxon>Bacillales</taxon>
        <taxon>Bacillaceae</taxon>
        <taxon>Lentibacillus</taxon>
    </lineage>
</organism>
<keyword evidence="1" id="KW-0802">TPR repeat</keyword>
<name>A0A1I0WKX7_9BACI</name>
<dbReference type="OrthoDB" id="600613at2"/>
<dbReference type="Pfam" id="PF13181">
    <property type="entry name" value="TPR_8"/>
    <property type="match status" value="1"/>
</dbReference>
<feature type="repeat" description="TPR" evidence="1">
    <location>
        <begin position="22"/>
        <end position="55"/>
    </location>
</feature>
<dbReference type="PROSITE" id="PS50005">
    <property type="entry name" value="TPR"/>
    <property type="match status" value="1"/>
</dbReference>
<dbReference type="InterPro" id="IPR019734">
    <property type="entry name" value="TPR_rpt"/>
</dbReference>
<dbReference type="SUPFAM" id="SSF48452">
    <property type="entry name" value="TPR-like"/>
    <property type="match status" value="2"/>
</dbReference>
<reference evidence="2 3" key="1">
    <citation type="submission" date="2016-10" db="EMBL/GenBank/DDBJ databases">
        <authorList>
            <person name="de Groot N.N."/>
        </authorList>
    </citation>
    <scope>NUCLEOTIDE SEQUENCE [LARGE SCALE GENOMIC DNA]</scope>
    <source>
        <strain evidence="2 3">CGMCC 1.3702</strain>
    </source>
</reference>
<dbReference type="InterPro" id="IPR011990">
    <property type="entry name" value="TPR-like_helical_dom_sf"/>
</dbReference>
<dbReference type="AlphaFoldDB" id="A0A1I0WKX7"/>
<dbReference type="STRING" id="237679.SAMN04488072_10396"/>
<dbReference type="SMART" id="SM00028">
    <property type="entry name" value="TPR"/>
    <property type="match status" value="1"/>
</dbReference>
<dbReference type="EMBL" id="FOJW01000003">
    <property type="protein sequence ID" value="SFA89047.1"/>
    <property type="molecule type" value="Genomic_DNA"/>
</dbReference>
<dbReference type="Proteomes" id="UP000198642">
    <property type="component" value="Unassembled WGS sequence"/>
</dbReference>
<gene>
    <name evidence="2" type="ORF">SAMN04488072_10396</name>
</gene>
<proteinExistence type="predicted"/>
<dbReference type="Gene3D" id="1.25.40.10">
    <property type="entry name" value="Tetratricopeptide repeat domain"/>
    <property type="match status" value="1"/>
</dbReference>
<protein>
    <submittedName>
        <fullName evidence="2">TPR repeat-containing protein</fullName>
    </submittedName>
</protein>
<accession>A0A1I0WKX7</accession>